<feature type="binding site" evidence="7">
    <location>
        <position position="98"/>
    </location>
    <ligand>
        <name>Mg(2+)</name>
        <dbReference type="ChEBI" id="CHEBI:18420"/>
        <label>2</label>
    </ligand>
</feature>
<evidence type="ECO:0000256" key="4">
    <source>
        <dbReference type="ARBA" id="ARBA00022801"/>
    </source>
</evidence>
<dbReference type="PIRSF" id="PIRSF500210">
    <property type="entry name" value="FBPtase"/>
    <property type="match status" value="1"/>
</dbReference>
<feature type="domain" description="Fructose-1-6-bisphosphatase class I N-terminal" evidence="9">
    <location>
        <begin position="20"/>
        <end position="169"/>
    </location>
</feature>
<dbReference type="GO" id="GO:0006000">
    <property type="term" value="P:fructose metabolic process"/>
    <property type="evidence" value="ECO:0007669"/>
    <property type="project" value="TreeGrafter"/>
</dbReference>
<organism evidence="11 12">
    <name type="scientific">candidate division WWE3 bacterium CG06_land_8_20_14_3_00_42_16</name>
    <dbReference type="NCBI Taxonomy" id="1975083"/>
    <lineage>
        <taxon>Bacteria</taxon>
        <taxon>Katanobacteria</taxon>
    </lineage>
</organism>
<feature type="binding site" evidence="7">
    <location>
        <position position="244"/>
    </location>
    <ligand>
        <name>Mg(2+)</name>
        <dbReference type="ChEBI" id="CHEBI:18420"/>
        <label>2</label>
    </ligand>
</feature>
<proteinExistence type="inferred from homology"/>
<feature type="binding site" evidence="7">
    <location>
        <position position="238"/>
    </location>
    <ligand>
        <name>substrate</name>
    </ligand>
</feature>
<evidence type="ECO:0000259" key="10">
    <source>
        <dbReference type="Pfam" id="PF18913"/>
    </source>
</evidence>
<evidence type="ECO:0000313" key="12">
    <source>
        <dbReference type="Proteomes" id="UP000229916"/>
    </source>
</evidence>
<dbReference type="Pfam" id="PF00316">
    <property type="entry name" value="FBPase"/>
    <property type="match status" value="1"/>
</dbReference>
<name>A0A2M7ANW4_UNCKA</name>
<comment type="pathway">
    <text evidence="6">Carbohydrate biosynthesis.</text>
</comment>
<keyword evidence="3 7" id="KW-0963">Cytoplasm</keyword>
<evidence type="ECO:0000256" key="6">
    <source>
        <dbReference type="ARBA" id="ARBA00024331"/>
    </source>
</evidence>
<dbReference type="HAMAP" id="MF_01855">
    <property type="entry name" value="FBPase_class1"/>
    <property type="match status" value="1"/>
</dbReference>
<dbReference type="InterPro" id="IPR000146">
    <property type="entry name" value="FBPase_class-1"/>
</dbReference>
<evidence type="ECO:0000256" key="3">
    <source>
        <dbReference type="ARBA" id="ARBA00022490"/>
    </source>
</evidence>
<comment type="subunit">
    <text evidence="7">Homotetramer.</text>
</comment>
<reference evidence="12" key="1">
    <citation type="submission" date="2017-09" db="EMBL/GenBank/DDBJ databases">
        <title>Depth-based differentiation of microbial function through sediment-hosted aquifers and enrichment of novel symbionts in the deep terrestrial subsurface.</title>
        <authorList>
            <person name="Probst A.J."/>
            <person name="Ladd B."/>
            <person name="Jarett J.K."/>
            <person name="Geller-Mcgrath D.E."/>
            <person name="Sieber C.M.K."/>
            <person name="Emerson J.B."/>
            <person name="Anantharaman K."/>
            <person name="Thomas B.C."/>
            <person name="Malmstrom R."/>
            <person name="Stieglmeier M."/>
            <person name="Klingl A."/>
            <person name="Woyke T."/>
            <person name="Ryan C.M."/>
            <person name="Banfield J.F."/>
        </authorList>
    </citation>
    <scope>NUCLEOTIDE SEQUENCE [LARGE SCALE GENOMIC DNA]</scope>
</reference>
<keyword evidence="4 7" id="KW-0378">Hydrolase</keyword>
<dbReference type="GO" id="GO:0006094">
    <property type="term" value="P:gluconeogenesis"/>
    <property type="evidence" value="ECO:0007669"/>
    <property type="project" value="UniProtKB-UniRule"/>
</dbReference>
<feature type="binding site" evidence="7">
    <location>
        <position position="101"/>
    </location>
    <ligand>
        <name>Mg(2+)</name>
        <dbReference type="ChEBI" id="CHEBI:18420"/>
        <label>2</label>
    </ligand>
</feature>
<dbReference type="PRINTS" id="PR00115">
    <property type="entry name" value="F16BPHPHTASE"/>
</dbReference>
<feature type="binding site" evidence="7">
    <location>
        <position position="100"/>
    </location>
    <ligand>
        <name>Mg(2+)</name>
        <dbReference type="ChEBI" id="CHEBI:18420"/>
        <label>1</label>
    </ligand>
</feature>
<dbReference type="EMBL" id="PEWD01000035">
    <property type="protein sequence ID" value="PIU69048.1"/>
    <property type="molecule type" value="Genomic_DNA"/>
</dbReference>
<keyword evidence="7" id="KW-0460">Magnesium</keyword>
<keyword evidence="7" id="KW-0479">Metal-binding</keyword>
<dbReference type="EC" id="3.1.3.11" evidence="7"/>
<keyword evidence="5 7" id="KW-0119">Carbohydrate metabolism</keyword>
<comment type="catalytic activity">
    <reaction evidence="1 7">
        <text>beta-D-fructose 1,6-bisphosphate + H2O = beta-D-fructose 6-phosphate + phosphate</text>
        <dbReference type="Rhea" id="RHEA:11064"/>
        <dbReference type="ChEBI" id="CHEBI:15377"/>
        <dbReference type="ChEBI" id="CHEBI:32966"/>
        <dbReference type="ChEBI" id="CHEBI:43474"/>
        <dbReference type="ChEBI" id="CHEBI:57634"/>
        <dbReference type="EC" id="3.1.3.11"/>
    </reaction>
</comment>
<evidence type="ECO:0000256" key="8">
    <source>
        <dbReference type="RuleBase" id="RU000508"/>
    </source>
</evidence>
<evidence type="ECO:0000256" key="1">
    <source>
        <dbReference type="ARBA" id="ARBA00001273"/>
    </source>
</evidence>
<dbReference type="GO" id="GO:0042132">
    <property type="term" value="F:fructose 1,6-bisphosphate 1-phosphatase activity"/>
    <property type="evidence" value="ECO:0007669"/>
    <property type="project" value="UniProtKB-UniRule"/>
</dbReference>
<comment type="caution">
    <text evidence="7">Lacks conserved residue(s) required for the propagation of feature annotation.</text>
</comment>
<feature type="binding site" evidence="7">
    <location>
        <position position="78"/>
    </location>
    <ligand>
        <name>Mg(2+)</name>
        <dbReference type="ChEBI" id="CHEBI:18420"/>
        <label>1</label>
    </ligand>
</feature>
<gene>
    <name evidence="7" type="primary">fbp</name>
    <name evidence="11" type="ORF">COS81_01725</name>
</gene>
<dbReference type="PIRSF" id="PIRSF000904">
    <property type="entry name" value="FBPtase_SBPase"/>
    <property type="match status" value="1"/>
</dbReference>
<feature type="binding site" evidence="7">
    <location>
        <position position="98"/>
    </location>
    <ligand>
        <name>Mg(2+)</name>
        <dbReference type="ChEBI" id="CHEBI:18420"/>
        <label>1</label>
    </ligand>
</feature>
<evidence type="ECO:0000256" key="5">
    <source>
        <dbReference type="ARBA" id="ARBA00023277"/>
    </source>
</evidence>
<dbReference type="GO" id="GO:0000287">
    <property type="term" value="F:magnesium ion binding"/>
    <property type="evidence" value="ECO:0007669"/>
    <property type="project" value="UniProtKB-UniRule"/>
</dbReference>
<dbReference type="Proteomes" id="UP000229916">
    <property type="component" value="Unassembled WGS sequence"/>
</dbReference>
<evidence type="ECO:0000256" key="7">
    <source>
        <dbReference type="HAMAP-Rule" id="MF_01855"/>
    </source>
</evidence>
<dbReference type="Pfam" id="PF18913">
    <property type="entry name" value="FBPase_C"/>
    <property type="match status" value="1"/>
</dbReference>
<comment type="subcellular location">
    <subcellularLocation>
        <location evidence="7">Cytoplasm</location>
    </subcellularLocation>
</comment>
<dbReference type="AlphaFoldDB" id="A0A2M7ANW4"/>
<dbReference type="InterPro" id="IPR028343">
    <property type="entry name" value="FBPtase"/>
</dbReference>
<comment type="cofactor">
    <cofactor evidence="7">
        <name>Mg(2+)</name>
        <dbReference type="ChEBI" id="CHEBI:18420"/>
    </cofactor>
    <text evidence="7">Binds 2 magnesium ions per subunit.</text>
</comment>
<dbReference type="InterPro" id="IPR033391">
    <property type="entry name" value="FBPase_N"/>
</dbReference>
<protein>
    <recommendedName>
        <fullName evidence="7">Fructose-1,6-bisphosphatase class 1</fullName>
        <shortName evidence="7">FBPase class 1</shortName>
        <ecNumber evidence="7">3.1.3.11</ecNumber>
    </recommendedName>
    <alternativeName>
        <fullName evidence="7">D-fructose-1,6-bisphosphate 1-phosphohydrolase class 1</fullName>
    </alternativeName>
</protein>
<dbReference type="Gene3D" id="3.40.190.80">
    <property type="match status" value="1"/>
</dbReference>
<feature type="domain" description="Fructose-1-6-bisphosphatase class 1 C-terminal" evidence="10">
    <location>
        <begin position="175"/>
        <end position="295"/>
    </location>
</feature>
<dbReference type="PANTHER" id="PTHR11556">
    <property type="entry name" value="FRUCTOSE-1,6-BISPHOSPHATASE-RELATED"/>
    <property type="match status" value="1"/>
</dbReference>
<dbReference type="GO" id="GO:0005986">
    <property type="term" value="P:sucrose biosynthetic process"/>
    <property type="evidence" value="ECO:0007669"/>
    <property type="project" value="TreeGrafter"/>
</dbReference>
<dbReference type="GO" id="GO:0005829">
    <property type="term" value="C:cytosol"/>
    <property type="evidence" value="ECO:0007669"/>
    <property type="project" value="TreeGrafter"/>
</dbReference>
<dbReference type="Gene3D" id="3.30.540.10">
    <property type="entry name" value="Fructose-1,6-Bisphosphatase, subunit A, domain 1"/>
    <property type="match status" value="1"/>
</dbReference>
<sequence length="297" mass="32514">MNLQDYLRKQQPAETVCELVSVITGAVATIKSEFLGGDEKTGIFNIYGEEEIKIDKKANQILIDVLSKSGLVSQIASEEEKEILQCNSNRAHFAVTLDPLDGSSLIPTDLAVGTIISIYGNGDVLSGLGEISAAFYILYGPLTLIVFADQKGVSQFVQDKNGVFQLVKEKILIPDGNLYGSGGLRKDWLPGHKKYIETLENEGYKLRYSGSGVADIHQILTYGGVFSYPALQEKPQGKLRLLIEVGPWCYIIEKAGGLGTNGKTRILELTPQKVDERTPVYVGSKNAVRRAAQFLEQ</sequence>
<evidence type="ECO:0000259" key="9">
    <source>
        <dbReference type="Pfam" id="PF00316"/>
    </source>
</evidence>
<dbReference type="SUPFAM" id="SSF56655">
    <property type="entry name" value="Carbohydrate phosphatase"/>
    <property type="match status" value="1"/>
</dbReference>
<evidence type="ECO:0000256" key="2">
    <source>
        <dbReference type="ARBA" id="ARBA00010941"/>
    </source>
</evidence>
<comment type="similarity">
    <text evidence="2 7 8">Belongs to the FBPase class 1 family.</text>
</comment>
<comment type="caution">
    <text evidence="11">The sequence shown here is derived from an EMBL/GenBank/DDBJ whole genome shotgun (WGS) entry which is preliminary data.</text>
</comment>
<dbReference type="GO" id="GO:0030388">
    <property type="term" value="P:fructose 1,6-bisphosphate metabolic process"/>
    <property type="evidence" value="ECO:0007669"/>
    <property type="project" value="TreeGrafter"/>
</dbReference>
<evidence type="ECO:0000313" key="11">
    <source>
        <dbReference type="EMBL" id="PIU69048.1"/>
    </source>
</evidence>
<dbReference type="InterPro" id="IPR044015">
    <property type="entry name" value="FBPase_C_dom"/>
</dbReference>
<dbReference type="PANTHER" id="PTHR11556:SF35">
    <property type="entry name" value="SEDOHEPTULOSE-1,7-BISPHOSPHATASE, CHLOROPLASTIC"/>
    <property type="match status" value="1"/>
</dbReference>
<feature type="binding site" evidence="7">
    <location>
        <begin position="101"/>
        <end position="104"/>
    </location>
    <ligand>
        <name>substrate</name>
    </ligand>
</feature>
<accession>A0A2M7ANW4</accession>
<dbReference type="GO" id="GO:0006002">
    <property type="term" value="P:fructose 6-phosphate metabolic process"/>
    <property type="evidence" value="ECO:0007669"/>
    <property type="project" value="TreeGrafter"/>
</dbReference>
<feature type="binding site" evidence="7">
    <location>
        <position position="208"/>
    </location>
    <ligand>
        <name>substrate</name>
    </ligand>
</feature>